<accession>A0ABW2A2V0</accession>
<keyword evidence="6 7" id="KW-0472">Membrane</keyword>
<dbReference type="RefSeq" id="WP_379910232.1">
    <property type="nucleotide sequence ID" value="NZ_JBHSWE010000001.1"/>
</dbReference>
<dbReference type="SUPFAM" id="SSF52540">
    <property type="entry name" value="P-loop containing nucleoside triphosphate hydrolases"/>
    <property type="match status" value="1"/>
</dbReference>
<keyword evidence="4" id="KW-0067">ATP-binding</keyword>
<evidence type="ECO:0000256" key="4">
    <source>
        <dbReference type="ARBA" id="ARBA00022840"/>
    </source>
</evidence>
<feature type="transmembrane region" description="Helical" evidence="7">
    <location>
        <begin position="248"/>
        <end position="269"/>
    </location>
</feature>
<evidence type="ECO:0000256" key="1">
    <source>
        <dbReference type="ARBA" id="ARBA00004651"/>
    </source>
</evidence>
<evidence type="ECO:0000313" key="11">
    <source>
        <dbReference type="Proteomes" id="UP001596422"/>
    </source>
</evidence>
<dbReference type="PROSITE" id="PS50929">
    <property type="entry name" value="ABC_TM1F"/>
    <property type="match status" value="1"/>
</dbReference>
<dbReference type="SMART" id="SM00382">
    <property type="entry name" value="AAA"/>
    <property type="match status" value="1"/>
</dbReference>
<dbReference type="Gene3D" id="3.40.50.300">
    <property type="entry name" value="P-loop containing nucleotide triphosphate hydrolases"/>
    <property type="match status" value="1"/>
</dbReference>
<dbReference type="Pfam" id="PF00664">
    <property type="entry name" value="ABC_membrane"/>
    <property type="match status" value="1"/>
</dbReference>
<reference evidence="11" key="1">
    <citation type="journal article" date="2019" name="Int. J. Syst. Evol. Microbiol.">
        <title>The Global Catalogue of Microorganisms (GCM) 10K type strain sequencing project: providing services to taxonomists for standard genome sequencing and annotation.</title>
        <authorList>
            <consortium name="The Broad Institute Genomics Platform"/>
            <consortium name="The Broad Institute Genome Sequencing Center for Infectious Disease"/>
            <person name="Wu L."/>
            <person name="Ma J."/>
        </authorList>
    </citation>
    <scope>NUCLEOTIDE SEQUENCE [LARGE SCALE GENOMIC DNA]</scope>
    <source>
        <strain evidence="11">NBRC 111756</strain>
    </source>
</reference>
<evidence type="ECO:0000259" key="9">
    <source>
        <dbReference type="PROSITE" id="PS50929"/>
    </source>
</evidence>
<name>A0ABW2A2V0_9GAMM</name>
<dbReference type="InterPro" id="IPR036640">
    <property type="entry name" value="ABC1_TM_sf"/>
</dbReference>
<evidence type="ECO:0000256" key="7">
    <source>
        <dbReference type="SAM" id="Phobius"/>
    </source>
</evidence>
<dbReference type="InterPro" id="IPR017871">
    <property type="entry name" value="ABC_transporter-like_CS"/>
</dbReference>
<evidence type="ECO:0000256" key="6">
    <source>
        <dbReference type="ARBA" id="ARBA00023136"/>
    </source>
</evidence>
<dbReference type="CDD" id="cd18541">
    <property type="entry name" value="ABC_6TM_TmrB_like"/>
    <property type="match status" value="1"/>
</dbReference>
<dbReference type="InterPro" id="IPR011527">
    <property type="entry name" value="ABC1_TM_dom"/>
</dbReference>
<dbReference type="Gene3D" id="1.20.1560.10">
    <property type="entry name" value="ABC transporter type 1, transmembrane domain"/>
    <property type="match status" value="1"/>
</dbReference>
<keyword evidence="5 7" id="KW-1133">Transmembrane helix</keyword>
<dbReference type="Proteomes" id="UP001596422">
    <property type="component" value="Unassembled WGS sequence"/>
</dbReference>
<evidence type="ECO:0000256" key="2">
    <source>
        <dbReference type="ARBA" id="ARBA00022692"/>
    </source>
</evidence>
<sequence length="580" mass="63716">MTLFLQLAWFFRRHWRTYLLALLMLAAVAVLNMLVPWLIGRAIDSLVAGSTGGPGSLTGYLLILLVLGLAVYGLRFGWRLILFGTSYRLGNLLRARYYQRLTRQGQAFYNLHNTGDLMARATNDIDAIELAAGEGVLSGFDGLLTFVLVLLMMFVVIDWRLALVALLPFPLMGLGFYRISSAIHHQFQRALEQFSRLNDRTQEALSGIRLVKAMGREEAESRTFCEIAEEAAQSNYQVARSEALYEPVIFLSMAAALALSVGFGAWLIVQQSLTIGALASFIMYLGQLIWPMFAFGWLLNIVERGSAALKRVDSLLKTPDSIGDSGERLPDGADIVVQGLGFNYPDSREPALKQIDFSLPAGTMLGLAGPTGAGKSTLIQLLMRYWEAGEGEIHLGGQRLAGLRLSEVRGSFAYVPQDAFLFSLSIAENIALACPDAAPARIEAAARLAAVHEDILAFPDGYATLVGERGVTLSGGQRQRLAIARALLTDAPVLVLDDALSAVDVHTEQRILEALARKRRGKSCIVISHRLSALQRADEILVLAHGEVLERGRHEELVQRDGWYGRMLAYQQLEASLDER</sequence>
<protein>
    <submittedName>
        <fullName evidence="10">ABC transporter transmembrane domain-containing protein</fullName>
    </submittedName>
</protein>
<dbReference type="InterPro" id="IPR039421">
    <property type="entry name" value="Type_1_exporter"/>
</dbReference>
<dbReference type="InterPro" id="IPR003593">
    <property type="entry name" value="AAA+_ATPase"/>
</dbReference>
<comment type="subcellular location">
    <subcellularLocation>
        <location evidence="1">Cell membrane</location>
        <topology evidence="1">Multi-pass membrane protein</topology>
    </subcellularLocation>
</comment>
<proteinExistence type="predicted"/>
<gene>
    <name evidence="10" type="ORF">ACFQDL_17965</name>
</gene>
<dbReference type="PROSITE" id="PS00211">
    <property type="entry name" value="ABC_TRANSPORTER_1"/>
    <property type="match status" value="1"/>
</dbReference>
<dbReference type="EMBL" id="JBHSWE010000001">
    <property type="protein sequence ID" value="MFC6671738.1"/>
    <property type="molecule type" value="Genomic_DNA"/>
</dbReference>
<keyword evidence="11" id="KW-1185">Reference proteome</keyword>
<feature type="transmembrane region" description="Helical" evidence="7">
    <location>
        <begin position="59"/>
        <end position="78"/>
    </location>
</feature>
<feature type="transmembrane region" description="Helical" evidence="7">
    <location>
        <begin position="136"/>
        <end position="155"/>
    </location>
</feature>
<evidence type="ECO:0000256" key="3">
    <source>
        <dbReference type="ARBA" id="ARBA00022741"/>
    </source>
</evidence>
<feature type="domain" description="ABC transmembrane type-1" evidence="9">
    <location>
        <begin position="19"/>
        <end position="304"/>
    </location>
</feature>
<dbReference type="InterPro" id="IPR027417">
    <property type="entry name" value="P-loop_NTPase"/>
</dbReference>
<evidence type="ECO:0000256" key="5">
    <source>
        <dbReference type="ARBA" id="ARBA00022989"/>
    </source>
</evidence>
<dbReference type="PROSITE" id="PS50893">
    <property type="entry name" value="ABC_TRANSPORTER_2"/>
    <property type="match status" value="1"/>
</dbReference>
<keyword evidence="3" id="KW-0547">Nucleotide-binding</keyword>
<organism evidence="10 11">
    <name type="scientific">Marinobacterium aestuariivivens</name>
    <dbReference type="NCBI Taxonomy" id="1698799"/>
    <lineage>
        <taxon>Bacteria</taxon>
        <taxon>Pseudomonadati</taxon>
        <taxon>Pseudomonadota</taxon>
        <taxon>Gammaproteobacteria</taxon>
        <taxon>Oceanospirillales</taxon>
        <taxon>Oceanospirillaceae</taxon>
        <taxon>Marinobacterium</taxon>
    </lineage>
</organism>
<dbReference type="InterPro" id="IPR003439">
    <property type="entry name" value="ABC_transporter-like_ATP-bd"/>
</dbReference>
<feature type="domain" description="ABC transporter" evidence="8">
    <location>
        <begin position="335"/>
        <end position="570"/>
    </location>
</feature>
<dbReference type="Pfam" id="PF00005">
    <property type="entry name" value="ABC_tran"/>
    <property type="match status" value="1"/>
</dbReference>
<evidence type="ECO:0000259" key="8">
    <source>
        <dbReference type="PROSITE" id="PS50893"/>
    </source>
</evidence>
<feature type="transmembrane region" description="Helical" evidence="7">
    <location>
        <begin position="18"/>
        <end position="39"/>
    </location>
</feature>
<comment type="caution">
    <text evidence="10">The sequence shown here is derived from an EMBL/GenBank/DDBJ whole genome shotgun (WGS) entry which is preliminary data.</text>
</comment>
<dbReference type="SUPFAM" id="SSF90123">
    <property type="entry name" value="ABC transporter transmembrane region"/>
    <property type="match status" value="1"/>
</dbReference>
<dbReference type="PANTHER" id="PTHR43394">
    <property type="entry name" value="ATP-DEPENDENT PERMEASE MDL1, MITOCHONDRIAL"/>
    <property type="match status" value="1"/>
</dbReference>
<dbReference type="PANTHER" id="PTHR43394:SF1">
    <property type="entry name" value="ATP-BINDING CASSETTE SUB-FAMILY B MEMBER 10, MITOCHONDRIAL"/>
    <property type="match status" value="1"/>
</dbReference>
<feature type="transmembrane region" description="Helical" evidence="7">
    <location>
        <begin position="281"/>
        <end position="302"/>
    </location>
</feature>
<keyword evidence="2 7" id="KW-0812">Transmembrane</keyword>
<evidence type="ECO:0000313" key="10">
    <source>
        <dbReference type="EMBL" id="MFC6671738.1"/>
    </source>
</evidence>
<feature type="transmembrane region" description="Helical" evidence="7">
    <location>
        <begin position="161"/>
        <end position="179"/>
    </location>
</feature>